<dbReference type="Gene3D" id="1.20.1270.60">
    <property type="entry name" value="Arfaptin homology (AH) domain/BAR domain"/>
    <property type="match status" value="1"/>
</dbReference>
<dbReference type="SMART" id="SM00326">
    <property type="entry name" value="SH3"/>
    <property type="match status" value="1"/>
</dbReference>
<dbReference type="Pfam" id="PF00611">
    <property type="entry name" value="FCH"/>
    <property type="match status" value="1"/>
</dbReference>
<feature type="region of interest" description="Disordered" evidence="6">
    <location>
        <begin position="403"/>
        <end position="441"/>
    </location>
</feature>
<evidence type="ECO:0000256" key="2">
    <source>
        <dbReference type="ARBA" id="ARBA00023054"/>
    </source>
</evidence>
<organism evidence="9 10">
    <name type="scientific">Nematostella vectensis</name>
    <name type="common">Starlet sea anemone</name>
    <dbReference type="NCBI Taxonomy" id="45351"/>
    <lineage>
        <taxon>Eukaryota</taxon>
        <taxon>Metazoa</taxon>
        <taxon>Cnidaria</taxon>
        <taxon>Anthozoa</taxon>
        <taxon>Hexacorallia</taxon>
        <taxon>Actiniaria</taxon>
        <taxon>Edwardsiidae</taxon>
        <taxon>Nematostella</taxon>
    </lineage>
</organism>
<evidence type="ECO:0000256" key="1">
    <source>
        <dbReference type="ARBA" id="ARBA00022443"/>
    </source>
</evidence>
<dbReference type="OMA" id="PTSYVKI"/>
<dbReference type="InterPro" id="IPR057870">
    <property type="entry name" value="HR1_TOCA"/>
</dbReference>
<dbReference type="InterPro" id="IPR027267">
    <property type="entry name" value="AH/BAR_dom_sf"/>
</dbReference>
<feature type="coiled-coil region" evidence="5">
    <location>
        <begin position="136"/>
        <end position="198"/>
    </location>
</feature>
<keyword evidence="1 3" id="KW-0728">SH3 domain</keyword>
<gene>
    <name evidence="9" type="ORF">NEMVEDRAFT_v1g241700</name>
</gene>
<evidence type="ECO:0000259" key="7">
    <source>
        <dbReference type="PROSITE" id="PS50002"/>
    </source>
</evidence>
<dbReference type="Gene3D" id="2.30.30.40">
    <property type="entry name" value="SH3 Domains"/>
    <property type="match status" value="1"/>
</dbReference>
<dbReference type="SUPFAM" id="SSF50044">
    <property type="entry name" value="SH3-domain"/>
    <property type="match status" value="1"/>
</dbReference>
<accession>A7RZ48</accession>
<feature type="domain" description="SH3" evidence="7">
    <location>
        <begin position="454"/>
        <end position="514"/>
    </location>
</feature>
<dbReference type="OrthoDB" id="8783038at2759"/>
<sequence>MSWGVDLWDQFDLVAAHSERGIDLVKRISRFAKERCRIEAEYAKELRKLAKSFHTKKKHEDELQYSSHKAFSDVVKETDDKAGQHELIAENMSAEIYKELHKLHSELEHEKRKHCSDAKKEQDDMDHSMRALDTSKKAYEKAKFEAEQALQAYQKAEQDSNIAKVQIEKLRGSHKEKGQAADRAKEEYQNQLQMTNNKQMLHYNTDMPAIFDEIQKMEEKRIARVGELLVHYSEVESKVMPILQKCLDNIKTIGASVDGPKDTMQLIELNKTALTPPGDIQFEECTPSRQKGPLMIDRKAKLASFWKKHKGGSTSGGNDFQSLPPGQKIRICKKKVDKFQAEYTKLQTSRDGMVKMVSAFQQNPAMGVDIDKVEQELADNAQQLDKVGEELFKYQSFLAALENKPVPDPPPKYSTSAPVQPPPAPTPVGSTPSDPPPAPSLLVAPLEEEDIEFDDDLHCTVLYEFQATNDGELSVTVGEDLQVLEMDLDDSGWTKVLKGESEGYVPTAYLQILD</sequence>
<feature type="domain" description="F-BAR" evidence="8">
    <location>
        <begin position="1"/>
        <end position="262"/>
    </location>
</feature>
<reference evidence="9 10" key="1">
    <citation type="journal article" date="2007" name="Science">
        <title>Sea anemone genome reveals ancestral eumetazoan gene repertoire and genomic organization.</title>
        <authorList>
            <person name="Putnam N.H."/>
            <person name="Srivastava M."/>
            <person name="Hellsten U."/>
            <person name="Dirks B."/>
            <person name="Chapman J."/>
            <person name="Salamov A."/>
            <person name="Terry A."/>
            <person name="Shapiro H."/>
            <person name="Lindquist E."/>
            <person name="Kapitonov V.V."/>
            <person name="Jurka J."/>
            <person name="Genikhovich G."/>
            <person name="Grigoriev I.V."/>
            <person name="Lucas S.M."/>
            <person name="Steele R.E."/>
            <person name="Finnerty J.R."/>
            <person name="Technau U."/>
            <person name="Martindale M.Q."/>
            <person name="Rokhsar D.S."/>
        </authorList>
    </citation>
    <scope>NUCLEOTIDE SEQUENCE [LARGE SCALE GENOMIC DNA]</scope>
    <source>
        <strain evidence="10">CH2 X CH6</strain>
    </source>
</reference>
<dbReference type="InParanoid" id="A7RZ48"/>
<dbReference type="Pfam" id="PF00018">
    <property type="entry name" value="SH3_1"/>
    <property type="match status" value="1"/>
</dbReference>
<evidence type="ECO:0000256" key="3">
    <source>
        <dbReference type="PROSITE-ProRule" id="PRU00192"/>
    </source>
</evidence>
<evidence type="ECO:0000256" key="5">
    <source>
        <dbReference type="SAM" id="Coils"/>
    </source>
</evidence>
<dbReference type="eggNOG" id="KOG3565">
    <property type="taxonomic scope" value="Eukaryota"/>
</dbReference>
<proteinExistence type="predicted"/>
<dbReference type="InterPro" id="IPR031160">
    <property type="entry name" value="F_BAR_dom"/>
</dbReference>
<dbReference type="PROSITE" id="PS51741">
    <property type="entry name" value="F_BAR"/>
    <property type="match status" value="1"/>
</dbReference>
<dbReference type="Proteomes" id="UP000001593">
    <property type="component" value="Unassembled WGS sequence"/>
</dbReference>
<dbReference type="PANTHER" id="PTHR15735">
    <property type="entry name" value="FCH AND DOUBLE SH3 DOMAINS PROTEIN"/>
    <property type="match status" value="1"/>
</dbReference>
<name>A7RZ48_NEMVE</name>
<dbReference type="Pfam" id="PF25610">
    <property type="entry name" value="HR1_TOCA"/>
    <property type="match status" value="1"/>
</dbReference>
<protein>
    <submittedName>
        <fullName evidence="9">Uncharacterized protein</fullName>
    </submittedName>
</protein>
<dbReference type="PROSITE" id="PS50002">
    <property type="entry name" value="SH3"/>
    <property type="match status" value="1"/>
</dbReference>
<keyword evidence="2 4" id="KW-0175">Coiled coil</keyword>
<evidence type="ECO:0000313" key="10">
    <source>
        <dbReference type="Proteomes" id="UP000001593"/>
    </source>
</evidence>
<dbReference type="PhylomeDB" id="A7RZ48"/>
<dbReference type="EMBL" id="DS469555">
    <property type="protein sequence ID" value="EDO43345.1"/>
    <property type="molecule type" value="Genomic_DNA"/>
</dbReference>
<dbReference type="CDD" id="cd11619">
    <property type="entry name" value="HR1_CIP4-like"/>
    <property type="match status" value="1"/>
</dbReference>
<dbReference type="PANTHER" id="PTHR15735:SF12">
    <property type="entry name" value="CDC42-INTERACTING PROTEIN 4, ISOFORM B"/>
    <property type="match status" value="1"/>
</dbReference>
<dbReference type="InterPro" id="IPR001452">
    <property type="entry name" value="SH3_domain"/>
</dbReference>
<dbReference type="Gene3D" id="6.10.140.470">
    <property type="match status" value="1"/>
</dbReference>
<evidence type="ECO:0000313" key="9">
    <source>
        <dbReference type="EMBL" id="EDO43345.1"/>
    </source>
</evidence>
<evidence type="ECO:0000256" key="6">
    <source>
        <dbReference type="SAM" id="MobiDB-lite"/>
    </source>
</evidence>
<dbReference type="InterPro" id="IPR036028">
    <property type="entry name" value="SH3-like_dom_sf"/>
</dbReference>
<dbReference type="CDD" id="cd11911">
    <property type="entry name" value="SH3_CIP4-like"/>
    <property type="match status" value="1"/>
</dbReference>
<dbReference type="STRING" id="45351.A7RZ48"/>
<keyword evidence="10" id="KW-1185">Reference proteome</keyword>
<dbReference type="SMART" id="SM00055">
    <property type="entry name" value="FCH"/>
    <property type="match status" value="1"/>
</dbReference>
<dbReference type="AlphaFoldDB" id="A7RZ48"/>
<dbReference type="KEGG" id="nve:5515223"/>
<dbReference type="InterPro" id="IPR001060">
    <property type="entry name" value="FCH_dom"/>
</dbReference>
<dbReference type="SUPFAM" id="SSF103657">
    <property type="entry name" value="BAR/IMD domain-like"/>
    <property type="match status" value="1"/>
</dbReference>
<dbReference type="HOGENOM" id="CLU_023320_2_0_1"/>
<evidence type="ECO:0000256" key="4">
    <source>
        <dbReference type="PROSITE-ProRule" id="PRU01077"/>
    </source>
</evidence>
<evidence type="ECO:0000259" key="8">
    <source>
        <dbReference type="PROSITE" id="PS51741"/>
    </source>
</evidence>
<dbReference type="CDD" id="cd07653">
    <property type="entry name" value="F-BAR_CIP4-like"/>
    <property type="match status" value="1"/>
</dbReference>